<evidence type="ECO:0000313" key="5">
    <source>
        <dbReference type="Proteomes" id="UP000014680"/>
    </source>
</evidence>
<keyword evidence="2" id="KW-0813">Transport</keyword>
<dbReference type="SUPFAM" id="SSF48371">
    <property type="entry name" value="ARM repeat"/>
    <property type="match status" value="1"/>
</dbReference>
<dbReference type="OMA" id="NWKNDTI"/>
<dbReference type="RefSeq" id="XP_004256210.1">
    <property type="nucleotide sequence ID" value="XM_004256162.1"/>
</dbReference>
<dbReference type="AlphaFoldDB" id="A0A0A1U575"/>
<accession>A0A0A1U575</accession>
<proteinExistence type="inferred from homology"/>
<dbReference type="KEGG" id="eiv:EIN_390640"/>
<dbReference type="InterPro" id="IPR011989">
    <property type="entry name" value="ARM-like"/>
</dbReference>
<dbReference type="GeneID" id="14888485"/>
<dbReference type="Proteomes" id="UP000014680">
    <property type="component" value="Unassembled WGS sequence"/>
</dbReference>
<protein>
    <submittedName>
        <fullName evidence="4">Importin subunit alpha-1, putative</fullName>
    </submittedName>
</protein>
<dbReference type="InterPro" id="IPR016024">
    <property type="entry name" value="ARM-type_fold"/>
</dbReference>
<keyword evidence="5" id="KW-1185">Reference proteome</keyword>
<dbReference type="EMBL" id="KB206629">
    <property type="protein sequence ID" value="ELP89439.1"/>
    <property type="molecule type" value="Genomic_DNA"/>
</dbReference>
<evidence type="ECO:0000256" key="2">
    <source>
        <dbReference type="ARBA" id="ARBA00022448"/>
    </source>
</evidence>
<dbReference type="Gene3D" id="1.25.10.10">
    <property type="entry name" value="Leucine-rich Repeat Variant"/>
    <property type="match status" value="1"/>
</dbReference>
<evidence type="ECO:0000313" key="4">
    <source>
        <dbReference type="EMBL" id="ELP89439.1"/>
    </source>
</evidence>
<evidence type="ECO:0000256" key="1">
    <source>
        <dbReference type="ARBA" id="ARBA00010394"/>
    </source>
</evidence>
<dbReference type="OrthoDB" id="29145at2759"/>
<evidence type="ECO:0000256" key="3">
    <source>
        <dbReference type="ARBA" id="ARBA00022927"/>
    </source>
</evidence>
<dbReference type="GO" id="GO:0015031">
    <property type="term" value="P:protein transport"/>
    <property type="evidence" value="ECO:0007669"/>
    <property type="project" value="UniProtKB-KW"/>
</dbReference>
<sequence length="444" mass="51303">MQRILYEEKDINPLTLRPIPEVIATIQQANGFTQELLHELSELSKISTCFQIFPVTYETVLQITQTLLVLLQQFGIGPLYVKKIFITLSNIFVTLPKQLHAPVVAQDVVSAAMFFAKKRQPLSLPFVLLFLTNLIGDEEHEIPVDKIFELGLVELLSQMNAEGFIDEDTEDAYATCFCNIMKSLNKRQNVEFLQPIIPLKLLYTKNEHALADTCWGIMMFCKNTQLFDILIRMNVFPRLVEILDEQHPQTELPILKIFDNFAYEDEKFFKYFIQIGVLEKLKTLILSPKTNECILERCTFIVSNLSVTPEFVQLLMENQIITILIDKYFLQSENVKTEIRWTVVNFLIVADDLMIFELINNERIFSLFADFDVKDERIVRLYLSGLLKIILVGEKGGVVEKMKEAGCAECVANYTHHHDAEISRVAFAISRTFFDKQNEYDELN</sequence>
<keyword evidence="3" id="KW-0653">Protein transport</keyword>
<reference evidence="4 5" key="1">
    <citation type="submission" date="2012-10" db="EMBL/GenBank/DDBJ databases">
        <authorList>
            <person name="Zafar N."/>
            <person name="Inman J."/>
            <person name="Hall N."/>
            <person name="Lorenzi H."/>
            <person name="Caler E."/>
        </authorList>
    </citation>
    <scope>NUCLEOTIDE SEQUENCE [LARGE SCALE GENOMIC DNA]</scope>
    <source>
        <strain evidence="4 5">IP1</strain>
    </source>
</reference>
<comment type="similarity">
    <text evidence="1">Belongs to the importin alpha family.</text>
</comment>
<name>A0A0A1U575_ENTIV</name>
<gene>
    <name evidence="4" type="ORF">EIN_390640</name>
</gene>
<dbReference type="PANTHER" id="PTHR23316">
    <property type="entry name" value="IMPORTIN ALPHA"/>
    <property type="match status" value="1"/>
</dbReference>
<organism evidence="4 5">
    <name type="scientific">Entamoeba invadens IP1</name>
    <dbReference type="NCBI Taxonomy" id="370355"/>
    <lineage>
        <taxon>Eukaryota</taxon>
        <taxon>Amoebozoa</taxon>
        <taxon>Evosea</taxon>
        <taxon>Archamoebae</taxon>
        <taxon>Mastigamoebida</taxon>
        <taxon>Entamoebidae</taxon>
        <taxon>Entamoeba</taxon>
    </lineage>
</organism>
<dbReference type="VEuPathDB" id="AmoebaDB:EIN_390640"/>